<evidence type="ECO:0000313" key="10">
    <source>
        <dbReference type="Proteomes" id="UP001620408"/>
    </source>
</evidence>
<keyword evidence="2" id="KW-0813">Transport</keyword>
<dbReference type="InterPro" id="IPR012910">
    <property type="entry name" value="Plug_dom"/>
</dbReference>
<dbReference type="RefSeq" id="WP_379983346.1">
    <property type="nucleotide sequence ID" value="NZ_JADIKD010000012.1"/>
</dbReference>
<organism evidence="9 10">
    <name type="scientific">Dyella koreensis</name>
    <dbReference type="NCBI Taxonomy" id="311235"/>
    <lineage>
        <taxon>Bacteria</taxon>
        <taxon>Pseudomonadati</taxon>
        <taxon>Pseudomonadota</taxon>
        <taxon>Gammaproteobacteria</taxon>
        <taxon>Lysobacterales</taxon>
        <taxon>Rhodanobacteraceae</taxon>
        <taxon>Dyella</taxon>
    </lineage>
</organism>
<gene>
    <name evidence="9" type="ORF">ISS97_17280</name>
</gene>
<proteinExistence type="predicted"/>
<keyword evidence="5" id="KW-0472">Membrane</keyword>
<dbReference type="InterPro" id="IPR013784">
    <property type="entry name" value="Carb-bd-like_fold"/>
</dbReference>
<dbReference type="Pfam" id="PF25183">
    <property type="entry name" value="OMP_b-brl_4"/>
    <property type="match status" value="1"/>
</dbReference>
<feature type="domain" description="TonB-dependent transporter Oar-like beta-barrel" evidence="8">
    <location>
        <begin position="618"/>
        <end position="1010"/>
    </location>
</feature>
<dbReference type="PANTHER" id="PTHR30069">
    <property type="entry name" value="TONB-DEPENDENT OUTER MEMBRANE RECEPTOR"/>
    <property type="match status" value="1"/>
</dbReference>
<dbReference type="Gene3D" id="2.40.170.20">
    <property type="entry name" value="TonB-dependent receptor, beta-barrel domain"/>
    <property type="match status" value="1"/>
</dbReference>
<comment type="subcellular location">
    <subcellularLocation>
        <location evidence="1">Cell outer membrane</location>
        <topology evidence="1">Multi-pass membrane protein</topology>
    </subcellularLocation>
</comment>
<dbReference type="InterPro" id="IPR036942">
    <property type="entry name" value="Beta-barrel_TonB_sf"/>
</dbReference>
<keyword evidence="9" id="KW-0675">Receptor</keyword>
<keyword evidence="10" id="KW-1185">Reference proteome</keyword>
<comment type="caution">
    <text evidence="9">The sequence shown here is derived from an EMBL/GenBank/DDBJ whole genome shotgun (WGS) entry which is preliminary data.</text>
</comment>
<keyword evidence="4" id="KW-0812">Transmembrane</keyword>
<dbReference type="Gene3D" id="2.60.40.1120">
    <property type="entry name" value="Carboxypeptidase-like, regulatory domain"/>
    <property type="match status" value="1"/>
</dbReference>
<name>A0ABW8KAT1_9GAMM</name>
<evidence type="ECO:0000256" key="2">
    <source>
        <dbReference type="ARBA" id="ARBA00022448"/>
    </source>
</evidence>
<dbReference type="InterPro" id="IPR039426">
    <property type="entry name" value="TonB-dep_rcpt-like"/>
</dbReference>
<dbReference type="Pfam" id="PF07715">
    <property type="entry name" value="Plug"/>
    <property type="match status" value="1"/>
</dbReference>
<dbReference type="PANTHER" id="PTHR30069:SF46">
    <property type="entry name" value="OAR PROTEIN"/>
    <property type="match status" value="1"/>
</dbReference>
<dbReference type="InterPro" id="IPR057601">
    <property type="entry name" value="Oar-like_b-barrel"/>
</dbReference>
<feature type="domain" description="TonB-dependent receptor plug" evidence="7">
    <location>
        <begin position="144"/>
        <end position="241"/>
    </location>
</feature>
<dbReference type="EMBL" id="JADIKD010000012">
    <property type="protein sequence ID" value="MFK2919027.1"/>
    <property type="molecule type" value="Genomic_DNA"/>
</dbReference>
<evidence type="ECO:0000259" key="8">
    <source>
        <dbReference type="Pfam" id="PF25183"/>
    </source>
</evidence>
<protein>
    <submittedName>
        <fullName evidence="9">TonB-dependent receptor</fullName>
    </submittedName>
</protein>
<dbReference type="SUPFAM" id="SSF56935">
    <property type="entry name" value="Porins"/>
    <property type="match status" value="1"/>
</dbReference>
<dbReference type="Gene3D" id="2.170.130.10">
    <property type="entry name" value="TonB-dependent receptor, plug domain"/>
    <property type="match status" value="1"/>
</dbReference>
<dbReference type="Proteomes" id="UP001620408">
    <property type="component" value="Unassembled WGS sequence"/>
</dbReference>
<accession>A0ABW8KAT1</accession>
<evidence type="ECO:0000256" key="4">
    <source>
        <dbReference type="ARBA" id="ARBA00022692"/>
    </source>
</evidence>
<evidence type="ECO:0000313" key="9">
    <source>
        <dbReference type="EMBL" id="MFK2919027.1"/>
    </source>
</evidence>
<evidence type="ECO:0000256" key="3">
    <source>
        <dbReference type="ARBA" id="ARBA00022452"/>
    </source>
</evidence>
<reference evidence="9 10" key="1">
    <citation type="submission" date="2020-10" db="EMBL/GenBank/DDBJ databases">
        <title>Phylogeny of dyella-like bacteria.</title>
        <authorList>
            <person name="Fu J."/>
        </authorList>
    </citation>
    <scope>NUCLEOTIDE SEQUENCE [LARGE SCALE GENOMIC DNA]</scope>
    <source>
        <strain evidence="9 10">BB4</strain>
    </source>
</reference>
<dbReference type="SUPFAM" id="SSF49452">
    <property type="entry name" value="Starch-binding domain-like"/>
    <property type="match status" value="1"/>
</dbReference>
<evidence type="ECO:0000256" key="6">
    <source>
        <dbReference type="ARBA" id="ARBA00023237"/>
    </source>
</evidence>
<dbReference type="InterPro" id="IPR037066">
    <property type="entry name" value="Plug_dom_sf"/>
</dbReference>
<evidence type="ECO:0000256" key="1">
    <source>
        <dbReference type="ARBA" id="ARBA00004571"/>
    </source>
</evidence>
<keyword evidence="3" id="KW-1134">Transmembrane beta strand</keyword>
<evidence type="ECO:0000259" key="7">
    <source>
        <dbReference type="Pfam" id="PF07715"/>
    </source>
</evidence>
<dbReference type="Pfam" id="PF13620">
    <property type="entry name" value="CarboxypepD_reg"/>
    <property type="match status" value="1"/>
</dbReference>
<keyword evidence="6" id="KW-0998">Cell outer membrane</keyword>
<evidence type="ECO:0000256" key="5">
    <source>
        <dbReference type="ARBA" id="ARBA00023136"/>
    </source>
</evidence>
<sequence>MHRQIPSVPSMIRLRRSALVVGMALVFGHGAVFAQSNASGAIFGQAITAPGNAVVIENLDTGSSRTIGVDANGRYRASSLPIGRYSVSLQKDGRTISRRDSVQVTIAGATEVSFTGGESSAKTLEGLTVVASALPQIDVSSVDTRTVLTTEQLAKIPMARNVAAAALLAPGVVRGDSRFPGDVLAMGGSGISENAYSINGYNVTNPQTNETYFEMPFSAIEQQQVLTGGLGAEFGHSTGGVINVVGKRGTNTWQGNVSVFWTPAGLRSSPNNLQYPLHPEGGYPQKYASDGKLRLYRERNTSTETTLSVSLGGPLIKDTLFFYGAADFTRVTGQGVSTGVRSSPAATVGYNQATGAMLPSARNPTSGWQNYTDKPIKWYTKVDWNITDSHLLELTAMEDNLGQTTNNYGFDYTTLMHQVGRPSSVARTKNNNALYLGKYTGYLTDNLTVTALYGQSESKQPQLTVAPDFPLVRANAASPVVGRMHNYQPYSNLSTGKHDKTEGWRLDVEYRLGAHDLRVGIDSQTLKSTTGEMYANQDKYGGLWRYEPNAALPAGYPRSTDPNGVVRLIKHQLGGNYRTELNAQYIEDRWQINDHWLAYIGLRNESFQNYNRFGQTFMKQSNQLAPRLGLSWDVNGDATLKVYANAGRYHLGLPNGVAVRGAGGSLNTTQWFSFTGIDPATDLPTGLRPLTPVLSPNAEFGTPRDPSTVRTKDIRAHYQDEFILGFDKQLTPEFTVGARATYRILRSQIDDTSDPRPVCKYLVSHYRDLYGGSEATCNAGPAAGGLGYPGLIFNPGSGADFNVDVHNYARDPTGKPDLRHVVLSARDLGMPAPKRKYTALNLYVEHPFDGRWYGRVDYTWSHSYGNTEGQIKSDLAQADVASSQDWDFPEFMRFANGNLPNDRRHQIRAFGYYQLTPEWMVSGTVLANSGRPKNCLGEWFPDATGDTDPSGYIGSNGIGAYHVCYGKASPRGAIGNLPWTYQLDLGVSYRPAFADKRLAFEMNVFNVTNSQRKITINESAIDQAGTANTVYGATLGTMSPRSVRMAVKYDFSL</sequence>